<evidence type="ECO:0000256" key="1">
    <source>
        <dbReference type="SAM" id="MobiDB-lite"/>
    </source>
</evidence>
<dbReference type="SUPFAM" id="SSF64167">
    <property type="entry name" value="SurE-like"/>
    <property type="match status" value="1"/>
</dbReference>
<gene>
    <name evidence="2" type="ORF">F2Q69_00044922</name>
</gene>
<dbReference type="InterPro" id="IPR036523">
    <property type="entry name" value="SurE-like_sf"/>
</dbReference>
<evidence type="ECO:0000313" key="2">
    <source>
        <dbReference type="EMBL" id="KAF3502590.1"/>
    </source>
</evidence>
<organism evidence="2 3">
    <name type="scientific">Brassica cretica</name>
    <name type="common">Mustard</name>
    <dbReference type="NCBI Taxonomy" id="69181"/>
    <lineage>
        <taxon>Eukaryota</taxon>
        <taxon>Viridiplantae</taxon>
        <taxon>Streptophyta</taxon>
        <taxon>Embryophyta</taxon>
        <taxon>Tracheophyta</taxon>
        <taxon>Spermatophyta</taxon>
        <taxon>Magnoliopsida</taxon>
        <taxon>eudicotyledons</taxon>
        <taxon>Gunneridae</taxon>
        <taxon>Pentapetalae</taxon>
        <taxon>rosids</taxon>
        <taxon>malvids</taxon>
        <taxon>Brassicales</taxon>
        <taxon>Brassicaceae</taxon>
        <taxon>Brassiceae</taxon>
        <taxon>Brassica</taxon>
    </lineage>
</organism>
<evidence type="ECO:0000313" key="3">
    <source>
        <dbReference type="Proteomes" id="UP000712600"/>
    </source>
</evidence>
<name>A0A8S9NDU3_BRACR</name>
<accession>A0A8S9NDU3</accession>
<dbReference type="AlphaFoldDB" id="A0A8S9NDU3"/>
<dbReference type="GO" id="GO:0016787">
    <property type="term" value="F:hydrolase activity"/>
    <property type="evidence" value="ECO:0007669"/>
    <property type="project" value="InterPro"/>
</dbReference>
<proteinExistence type="predicted"/>
<sequence length="122" mass="14059">MEHASYSLQFLPGAKEIELLHDDLEAYQPRSSRISRTSLRLLLTPVDITAKEEVEEIDVTNGDGIDSIGLVSLVEALVNEGLYNVHVCAPQTFGEYEQRHRRPPFHRRRTPRFYSEREFTSD</sequence>
<dbReference type="Gene3D" id="3.40.1210.10">
    <property type="entry name" value="Survival protein SurE-like phosphatase/nucleotidase"/>
    <property type="match status" value="1"/>
</dbReference>
<feature type="region of interest" description="Disordered" evidence="1">
    <location>
        <begin position="98"/>
        <end position="122"/>
    </location>
</feature>
<dbReference type="EMBL" id="QGKX02001621">
    <property type="protein sequence ID" value="KAF3502590.1"/>
    <property type="molecule type" value="Genomic_DNA"/>
</dbReference>
<protein>
    <submittedName>
        <fullName evidence="2">Uncharacterized protein</fullName>
    </submittedName>
</protein>
<reference evidence="2" key="1">
    <citation type="submission" date="2019-12" db="EMBL/GenBank/DDBJ databases">
        <title>Genome sequencing and annotation of Brassica cretica.</title>
        <authorList>
            <person name="Studholme D.J."/>
            <person name="Sarris P."/>
        </authorList>
    </citation>
    <scope>NUCLEOTIDE SEQUENCE</scope>
    <source>
        <strain evidence="2">PFS-109/04</strain>
        <tissue evidence="2">Leaf</tissue>
    </source>
</reference>
<dbReference type="Proteomes" id="UP000712600">
    <property type="component" value="Unassembled WGS sequence"/>
</dbReference>
<comment type="caution">
    <text evidence="2">The sequence shown here is derived from an EMBL/GenBank/DDBJ whole genome shotgun (WGS) entry which is preliminary data.</text>
</comment>
<feature type="compositionally biased region" description="Basic residues" evidence="1">
    <location>
        <begin position="99"/>
        <end position="111"/>
    </location>
</feature>